<accession>A0A1I2B5P3</accession>
<sequence length="281" mass="31644">MKAVLFVGHGSPLDKGNEETIQFINNIKNKINVPIIETCFLEFAAPNIASGIEICVEKGATSVALVPIMFLPAGHSKIHIPHAIDEAKEKYPLVHFTYGRPIGIHEEVVRILEERVTAVWEQEEEHTDTALLILGRGSSDPDTNSEVYKLSRLVSERLNQQTTEVSFIGVTTPTVEEGVERCLRLGMRKIILVPCLFFSGVLMDRVEEKMDAFRKNYPDNEFASTDPVGFHPRLERVLLERTEEALAGSASLNCDLCQYRQFAMEHMDGLDHHHHHEHSHG</sequence>
<dbReference type="EMBL" id="FONT01000002">
    <property type="protein sequence ID" value="SFE51522.1"/>
    <property type="molecule type" value="Genomic_DNA"/>
</dbReference>
<dbReference type="Proteomes" id="UP000199516">
    <property type="component" value="Unassembled WGS sequence"/>
</dbReference>
<dbReference type="STRING" id="930128.SAMN05192532_102101"/>
<gene>
    <name evidence="3" type="ORF">SAMN05192532_102101</name>
</gene>
<name>A0A1I2B5P3_9BACI</name>
<keyword evidence="1" id="KW-0479">Metal-binding</keyword>
<proteinExistence type="predicted"/>
<dbReference type="PANTHER" id="PTHR33542">
    <property type="entry name" value="SIROHYDROCHLORIN FERROCHELATASE, CHLOROPLASTIC"/>
    <property type="match status" value="1"/>
</dbReference>
<protein>
    <submittedName>
        <fullName evidence="3">Sirohydrochlorin cobaltochelatase</fullName>
    </submittedName>
</protein>
<dbReference type="OrthoDB" id="9797895at2"/>
<dbReference type="AlphaFoldDB" id="A0A1I2B5P3"/>
<dbReference type="RefSeq" id="WP_091658199.1">
    <property type="nucleotide sequence ID" value="NZ_FONT01000002.1"/>
</dbReference>
<dbReference type="GO" id="GO:0046872">
    <property type="term" value="F:metal ion binding"/>
    <property type="evidence" value="ECO:0007669"/>
    <property type="project" value="UniProtKB-KW"/>
</dbReference>
<evidence type="ECO:0000313" key="3">
    <source>
        <dbReference type="EMBL" id="SFE51522.1"/>
    </source>
</evidence>
<dbReference type="InterPro" id="IPR002762">
    <property type="entry name" value="CbiX-like"/>
</dbReference>
<evidence type="ECO:0000256" key="2">
    <source>
        <dbReference type="ARBA" id="ARBA00023239"/>
    </source>
</evidence>
<organism evidence="3 4">
    <name type="scientific">Alteribacillus iranensis</name>
    <dbReference type="NCBI Taxonomy" id="930128"/>
    <lineage>
        <taxon>Bacteria</taxon>
        <taxon>Bacillati</taxon>
        <taxon>Bacillota</taxon>
        <taxon>Bacilli</taxon>
        <taxon>Bacillales</taxon>
        <taxon>Bacillaceae</taxon>
        <taxon>Alteribacillus</taxon>
    </lineage>
</organism>
<dbReference type="GO" id="GO:0016829">
    <property type="term" value="F:lyase activity"/>
    <property type="evidence" value="ECO:0007669"/>
    <property type="project" value="UniProtKB-KW"/>
</dbReference>
<evidence type="ECO:0000313" key="4">
    <source>
        <dbReference type="Proteomes" id="UP000199516"/>
    </source>
</evidence>
<dbReference type="Gene3D" id="3.40.50.1400">
    <property type="match status" value="2"/>
</dbReference>
<reference evidence="3 4" key="1">
    <citation type="submission" date="2016-10" db="EMBL/GenBank/DDBJ databases">
        <authorList>
            <person name="de Groot N.N."/>
        </authorList>
    </citation>
    <scope>NUCLEOTIDE SEQUENCE [LARGE SCALE GENOMIC DNA]</scope>
    <source>
        <strain evidence="3 4">DSM 23995</strain>
    </source>
</reference>
<dbReference type="Pfam" id="PF01903">
    <property type="entry name" value="CbiX"/>
    <property type="match status" value="2"/>
</dbReference>
<dbReference type="CDD" id="cd03414">
    <property type="entry name" value="CbiX_SirB_C"/>
    <property type="match status" value="1"/>
</dbReference>
<dbReference type="CDD" id="cd03416">
    <property type="entry name" value="CbiX_SirB_N"/>
    <property type="match status" value="1"/>
</dbReference>
<dbReference type="InterPro" id="IPR050963">
    <property type="entry name" value="Sirohydro_Cobaltochel/CbiX"/>
</dbReference>
<keyword evidence="2" id="KW-0456">Lyase</keyword>
<evidence type="ECO:0000256" key="1">
    <source>
        <dbReference type="ARBA" id="ARBA00022723"/>
    </source>
</evidence>
<dbReference type="PANTHER" id="PTHR33542:SF3">
    <property type="entry name" value="SIROHYDROCHLORIN FERROCHELATASE, CHLOROPLASTIC"/>
    <property type="match status" value="1"/>
</dbReference>
<keyword evidence="4" id="KW-1185">Reference proteome</keyword>
<dbReference type="SUPFAM" id="SSF53800">
    <property type="entry name" value="Chelatase"/>
    <property type="match status" value="1"/>
</dbReference>